<keyword evidence="16" id="KW-1185">Reference proteome</keyword>
<evidence type="ECO:0000256" key="4">
    <source>
        <dbReference type="ARBA" id="ARBA00022741"/>
    </source>
</evidence>
<gene>
    <name evidence="12" type="primary">priA</name>
    <name evidence="15" type="ORF">LY01_02209</name>
</gene>
<evidence type="ECO:0000256" key="3">
    <source>
        <dbReference type="ARBA" id="ARBA00022723"/>
    </source>
</evidence>
<dbReference type="InterPro" id="IPR036390">
    <property type="entry name" value="WH_DNA-bd_sf"/>
</dbReference>
<comment type="catalytic activity">
    <reaction evidence="12">
        <text>Couples ATP hydrolysis with the unwinding of duplex DNA by translocating in the 3'-5' direction.</text>
        <dbReference type="EC" id="5.6.2.4"/>
    </reaction>
</comment>
<keyword evidence="7 12" id="KW-0862">Zinc</keyword>
<feature type="binding site" evidence="12">
    <location>
        <position position="526"/>
    </location>
    <ligand>
        <name>Zn(2+)</name>
        <dbReference type="ChEBI" id="CHEBI:29105"/>
        <label>1</label>
    </ligand>
</feature>
<evidence type="ECO:0000313" key="15">
    <source>
        <dbReference type="EMBL" id="PPK93987.1"/>
    </source>
</evidence>
<evidence type="ECO:0000256" key="1">
    <source>
        <dbReference type="ARBA" id="ARBA00022515"/>
    </source>
</evidence>
<evidence type="ECO:0000256" key="6">
    <source>
        <dbReference type="ARBA" id="ARBA00022806"/>
    </source>
</evidence>
<protein>
    <recommendedName>
        <fullName evidence="12">Replication restart protein PriA</fullName>
    </recommendedName>
    <alternativeName>
        <fullName evidence="12">ATP-dependent DNA helicase PriA</fullName>
        <ecNumber evidence="12">5.6.2.4</ecNumber>
    </alternativeName>
    <alternativeName>
        <fullName evidence="12">DNA 3'-5' helicase PriA</fullName>
    </alternativeName>
</protein>
<comment type="catalytic activity">
    <reaction evidence="11 12">
        <text>ATP + H2O = ADP + phosphate + H(+)</text>
        <dbReference type="Rhea" id="RHEA:13065"/>
        <dbReference type="ChEBI" id="CHEBI:15377"/>
        <dbReference type="ChEBI" id="CHEBI:15378"/>
        <dbReference type="ChEBI" id="CHEBI:30616"/>
        <dbReference type="ChEBI" id="CHEBI:43474"/>
        <dbReference type="ChEBI" id="CHEBI:456216"/>
        <dbReference type="EC" id="5.6.2.4"/>
    </reaction>
</comment>
<keyword evidence="8 12" id="KW-0067">ATP-binding</keyword>
<feature type="binding site" evidence="12">
    <location>
        <position position="553"/>
    </location>
    <ligand>
        <name>Zn(2+)</name>
        <dbReference type="ChEBI" id="CHEBI:29105"/>
        <label>2</label>
    </ligand>
</feature>
<dbReference type="Proteomes" id="UP000239002">
    <property type="component" value="Unassembled WGS sequence"/>
</dbReference>
<comment type="function">
    <text evidence="12">Initiates the restart of stalled replication forks, which reloads the replicative helicase on sites other than the origin of replication. Recognizes and binds to abandoned replication forks and remodels them to uncover a helicase loading site. Promotes assembly of the primosome at these replication forks.</text>
</comment>
<comment type="caution">
    <text evidence="15">The sequence shown here is derived from an EMBL/GenBank/DDBJ whole genome shotgun (WGS) entry which is preliminary data.</text>
</comment>
<evidence type="ECO:0000256" key="8">
    <source>
        <dbReference type="ARBA" id="ARBA00022840"/>
    </source>
</evidence>
<feature type="binding site" evidence="12">
    <location>
        <position position="532"/>
    </location>
    <ligand>
        <name>Zn(2+)</name>
        <dbReference type="ChEBI" id="CHEBI:29105"/>
        <label>2</label>
    </ligand>
</feature>
<feature type="binding site" evidence="12">
    <location>
        <position position="566"/>
    </location>
    <ligand>
        <name>Zn(2+)</name>
        <dbReference type="ChEBI" id="CHEBI:29105"/>
        <label>1</label>
    </ligand>
</feature>
<dbReference type="EC" id="5.6.2.4" evidence="12"/>
<dbReference type="Pfam" id="PF00271">
    <property type="entry name" value="Helicase_C"/>
    <property type="match status" value="1"/>
</dbReference>
<dbReference type="SMART" id="SM00487">
    <property type="entry name" value="DEXDc"/>
    <property type="match status" value="1"/>
</dbReference>
<dbReference type="GO" id="GO:0006302">
    <property type="term" value="P:double-strand break repair"/>
    <property type="evidence" value="ECO:0007669"/>
    <property type="project" value="InterPro"/>
</dbReference>
<evidence type="ECO:0000256" key="2">
    <source>
        <dbReference type="ARBA" id="ARBA00022705"/>
    </source>
</evidence>
<keyword evidence="2 12" id="KW-0235">DNA replication</keyword>
<keyword evidence="6 12" id="KW-0347">Helicase</keyword>
<dbReference type="SUPFAM" id="SSF46785">
    <property type="entry name" value="Winged helix' DNA-binding domain"/>
    <property type="match status" value="1"/>
</dbReference>
<comment type="similarity">
    <text evidence="12">Belongs to the helicase family. PriA subfamily.</text>
</comment>
<dbReference type="OrthoDB" id="9759544at2"/>
<dbReference type="SMART" id="SM00490">
    <property type="entry name" value="HELICc"/>
    <property type="match status" value="1"/>
</dbReference>
<feature type="binding site" evidence="12">
    <location>
        <position position="535"/>
    </location>
    <ligand>
        <name>Zn(2+)</name>
        <dbReference type="ChEBI" id="CHEBI:29105"/>
        <label>2</label>
    </ligand>
</feature>
<evidence type="ECO:0000256" key="5">
    <source>
        <dbReference type="ARBA" id="ARBA00022801"/>
    </source>
</evidence>
<keyword evidence="1 12" id="KW-0639">Primosome</keyword>
<dbReference type="InterPro" id="IPR040498">
    <property type="entry name" value="PriA_CRR"/>
</dbReference>
<feature type="domain" description="Helicase C-terminal" evidence="14">
    <location>
        <begin position="558"/>
        <end position="728"/>
    </location>
</feature>
<evidence type="ECO:0000259" key="13">
    <source>
        <dbReference type="PROSITE" id="PS51192"/>
    </source>
</evidence>
<dbReference type="PROSITE" id="PS51192">
    <property type="entry name" value="HELICASE_ATP_BIND_1"/>
    <property type="match status" value="1"/>
</dbReference>
<dbReference type="CDD" id="cd18804">
    <property type="entry name" value="SF2_C_priA"/>
    <property type="match status" value="1"/>
</dbReference>
<keyword evidence="4 12" id="KW-0547">Nucleotide-binding</keyword>
<dbReference type="Pfam" id="PF17764">
    <property type="entry name" value="PriA_3primeBD"/>
    <property type="match status" value="1"/>
</dbReference>
<comment type="subunit">
    <text evidence="12">Component of the replication restart primosome.</text>
</comment>
<dbReference type="AlphaFoldDB" id="A0A2S6IIE1"/>
<dbReference type="InterPro" id="IPR042115">
    <property type="entry name" value="PriA_3primeBD_sf"/>
</dbReference>
<dbReference type="PROSITE" id="PS51194">
    <property type="entry name" value="HELICASE_CTER"/>
    <property type="match status" value="1"/>
</dbReference>
<feature type="binding site" evidence="12">
    <location>
        <position position="563"/>
    </location>
    <ligand>
        <name>Zn(2+)</name>
        <dbReference type="ChEBI" id="CHEBI:29105"/>
        <label>1</label>
    </ligand>
</feature>
<dbReference type="InterPro" id="IPR001650">
    <property type="entry name" value="Helicase_C-like"/>
</dbReference>
<reference evidence="15 16" key="1">
    <citation type="submission" date="2018-02" db="EMBL/GenBank/DDBJ databases">
        <title>Genomic Encyclopedia of Archaeal and Bacterial Type Strains, Phase II (KMG-II): from individual species to whole genera.</title>
        <authorList>
            <person name="Goeker M."/>
        </authorList>
    </citation>
    <scope>NUCLEOTIDE SEQUENCE [LARGE SCALE GENOMIC DNA]</scope>
    <source>
        <strain evidence="15 16">DSM 16809</strain>
    </source>
</reference>
<comment type="cofactor">
    <cofactor evidence="12">
        <name>Zn(2+)</name>
        <dbReference type="ChEBI" id="CHEBI:29105"/>
    </cofactor>
    <text evidence="12">Binds 2 zinc ions per subunit.</text>
</comment>
<dbReference type="RefSeq" id="WP_104515889.1">
    <property type="nucleotide sequence ID" value="NZ_MQVW01000002.1"/>
</dbReference>
<dbReference type="InterPro" id="IPR014001">
    <property type="entry name" value="Helicase_ATP-bd"/>
</dbReference>
<dbReference type="GO" id="GO:0006270">
    <property type="term" value="P:DNA replication initiation"/>
    <property type="evidence" value="ECO:0007669"/>
    <property type="project" value="TreeGrafter"/>
</dbReference>
<proteinExistence type="inferred from homology"/>
<dbReference type="NCBIfam" id="TIGR00595">
    <property type="entry name" value="priA"/>
    <property type="match status" value="1"/>
</dbReference>
<dbReference type="SUPFAM" id="SSF52540">
    <property type="entry name" value="P-loop containing nucleoside triphosphate hydrolases"/>
    <property type="match status" value="2"/>
</dbReference>
<dbReference type="InterPro" id="IPR011545">
    <property type="entry name" value="DEAD/DEAH_box_helicase_dom"/>
</dbReference>
<dbReference type="PANTHER" id="PTHR30580:SF0">
    <property type="entry name" value="PRIMOSOMAL PROTEIN N"/>
    <property type="match status" value="1"/>
</dbReference>
<dbReference type="FunFam" id="3.40.50.300:FF:000489">
    <property type="entry name" value="Primosome assembly protein PriA"/>
    <property type="match status" value="1"/>
</dbReference>
<dbReference type="Gene3D" id="3.40.50.300">
    <property type="entry name" value="P-loop containing nucleotide triphosphate hydrolases"/>
    <property type="match status" value="2"/>
</dbReference>
<evidence type="ECO:0000256" key="12">
    <source>
        <dbReference type="HAMAP-Rule" id="MF_00983"/>
    </source>
</evidence>
<dbReference type="Pfam" id="PF18074">
    <property type="entry name" value="PriA_C"/>
    <property type="match status" value="1"/>
</dbReference>
<dbReference type="CDD" id="cd17929">
    <property type="entry name" value="DEXHc_priA"/>
    <property type="match status" value="1"/>
</dbReference>
<dbReference type="GO" id="GO:0006269">
    <property type="term" value="P:DNA replication, synthesis of primer"/>
    <property type="evidence" value="ECO:0007669"/>
    <property type="project" value="UniProtKB-KW"/>
</dbReference>
<evidence type="ECO:0000256" key="11">
    <source>
        <dbReference type="ARBA" id="ARBA00048988"/>
    </source>
</evidence>
<dbReference type="FunFam" id="3.40.1440.60:FF:000001">
    <property type="entry name" value="Primosomal protein N"/>
    <property type="match status" value="1"/>
</dbReference>
<evidence type="ECO:0000313" key="16">
    <source>
        <dbReference type="Proteomes" id="UP000239002"/>
    </source>
</evidence>
<feature type="binding site" evidence="12">
    <location>
        <position position="523"/>
    </location>
    <ligand>
        <name>Zn(2+)</name>
        <dbReference type="ChEBI" id="CHEBI:29105"/>
        <label>1</label>
    </ligand>
</feature>
<dbReference type="Gene3D" id="3.40.1440.60">
    <property type="entry name" value="PriA, 3(prime) DNA-binding domain"/>
    <property type="match status" value="1"/>
</dbReference>
<dbReference type="InterPro" id="IPR041222">
    <property type="entry name" value="PriA_3primeBD"/>
</dbReference>
<evidence type="ECO:0000256" key="9">
    <source>
        <dbReference type="ARBA" id="ARBA00023125"/>
    </source>
</evidence>
<dbReference type="GO" id="GO:0005524">
    <property type="term" value="F:ATP binding"/>
    <property type="evidence" value="ECO:0007669"/>
    <property type="project" value="UniProtKB-UniRule"/>
</dbReference>
<dbReference type="GO" id="GO:1990077">
    <property type="term" value="C:primosome complex"/>
    <property type="evidence" value="ECO:0007669"/>
    <property type="project" value="UniProtKB-UniRule"/>
</dbReference>
<dbReference type="InterPro" id="IPR005259">
    <property type="entry name" value="PriA"/>
</dbReference>
<dbReference type="InterPro" id="IPR027417">
    <property type="entry name" value="P-loop_NTPase"/>
</dbReference>
<evidence type="ECO:0000256" key="10">
    <source>
        <dbReference type="ARBA" id="ARBA00023235"/>
    </source>
</evidence>
<dbReference type="GO" id="GO:0043138">
    <property type="term" value="F:3'-5' DNA helicase activity"/>
    <property type="evidence" value="ECO:0007669"/>
    <property type="project" value="UniProtKB-EC"/>
</dbReference>
<keyword evidence="3 12" id="KW-0479">Metal-binding</keyword>
<name>A0A2S6IIE1_9FLAO</name>
<evidence type="ECO:0000259" key="14">
    <source>
        <dbReference type="PROSITE" id="PS51194"/>
    </source>
</evidence>
<keyword evidence="5 12" id="KW-0378">Hydrolase</keyword>
<dbReference type="GO" id="GO:0008270">
    <property type="term" value="F:zinc ion binding"/>
    <property type="evidence" value="ECO:0007669"/>
    <property type="project" value="UniProtKB-UniRule"/>
</dbReference>
<evidence type="ECO:0000256" key="7">
    <source>
        <dbReference type="ARBA" id="ARBA00022833"/>
    </source>
</evidence>
<keyword evidence="10 12" id="KW-0413">Isomerase</keyword>
<dbReference type="GO" id="GO:0016887">
    <property type="term" value="F:ATP hydrolysis activity"/>
    <property type="evidence" value="ECO:0007669"/>
    <property type="project" value="RHEA"/>
</dbReference>
<dbReference type="PANTHER" id="PTHR30580">
    <property type="entry name" value="PRIMOSOMAL PROTEIN N"/>
    <property type="match status" value="1"/>
</dbReference>
<dbReference type="GO" id="GO:0003677">
    <property type="term" value="F:DNA binding"/>
    <property type="evidence" value="ECO:0007669"/>
    <property type="project" value="UniProtKB-UniRule"/>
</dbReference>
<keyword evidence="9 12" id="KW-0238">DNA-binding</keyword>
<accession>A0A2S6IIE1</accession>
<organism evidence="15 16">
    <name type="scientific">Nonlabens xylanidelens</name>
    <dbReference type="NCBI Taxonomy" id="191564"/>
    <lineage>
        <taxon>Bacteria</taxon>
        <taxon>Pseudomonadati</taxon>
        <taxon>Bacteroidota</taxon>
        <taxon>Flavobacteriia</taxon>
        <taxon>Flavobacteriales</taxon>
        <taxon>Flavobacteriaceae</taxon>
        <taxon>Nonlabens</taxon>
    </lineage>
</organism>
<dbReference type="HAMAP" id="MF_00983">
    <property type="entry name" value="PriA"/>
    <property type="match status" value="1"/>
</dbReference>
<feature type="binding site" evidence="12">
    <location>
        <position position="550"/>
    </location>
    <ligand>
        <name>Zn(2+)</name>
        <dbReference type="ChEBI" id="CHEBI:29105"/>
        <label>2</label>
    </ligand>
</feature>
<dbReference type="Pfam" id="PF00270">
    <property type="entry name" value="DEAD"/>
    <property type="match status" value="1"/>
</dbReference>
<feature type="domain" description="Helicase ATP-binding" evidence="13">
    <location>
        <begin position="292"/>
        <end position="460"/>
    </location>
</feature>
<dbReference type="EMBL" id="PTJE01000005">
    <property type="protein sequence ID" value="PPK93987.1"/>
    <property type="molecule type" value="Genomic_DNA"/>
</dbReference>
<dbReference type="GO" id="GO:0006310">
    <property type="term" value="P:DNA recombination"/>
    <property type="evidence" value="ECO:0007669"/>
    <property type="project" value="InterPro"/>
</dbReference>
<dbReference type="Pfam" id="PF18319">
    <property type="entry name" value="Zn_ribbon_PriA"/>
    <property type="match status" value="1"/>
</dbReference>
<sequence>MQHFIDVILPLPLERFFTYTINPAESEFLKPGMRVAVPFGKSKIYTGIVHKVHQENTATYEVKDIEFIIDEQPVVTAGQLKFWEWIASYYLCAVGEVMRAALPKSFLLESETIILKKDSGSIEELDLDDREYLVMEALNNRNALKVQEVMDILDRKTVLPILQKMINKDLILLQEELYSTYKAKKKKFIYLHQDFKEEDALKTLLDTLSRAPKQRDAVMTLFMMQTGATKDIAKKDLIERANVTSTVIKSLINKDILIEIEKDVDRVKDDVEDGQDLYNLNEDQVSALAQIKSSFKINKTVLLHGVTSSGKTQLYVQLIKEQLEKGNQALYLLPEIALTTQLISRLKAFFKHQVLVYHSKYNLNERQEVWHHVLEQKEPYVIIGARSAMLLPFQKLGLIVIDEEHESSFKQFDPAPRYHARDASIVLGYMKKANILLGSATPSLESYHNASTGKYQLVELKRRYGNVLMPEINMVNIKEKHKRKRMNGHFSDTLIEHMTEAFKDKKQVILFQNRRGYAPIMECDTCGHAPQCPNCDVSLTYHKYKGQLRCHYCGYHTFVPKECPACSSTAIDTKGFGTEQIEQEFRMLFPNHTVARMDLDTTRGKNAYEKIINQMDSGEIDCLVGTQMITKGLDFRNVSLVGVLNADSMLNFPDFRAHERCFQLLTQVAGRAGRTKERGKVLIQSYNPDHMILQQVSSYDYGTMYREQVEERYQFKYPPFQRLIKITFKHRDYQTTLDSSQWFVDALNQIPHGVVVLGPEFPAVSRVRNLYNINVIIKMNRQQKPDVIKNYITRVKKSFESIKLYRSVRCNIDVDSY</sequence>
<dbReference type="InterPro" id="IPR041236">
    <property type="entry name" value="PriA_C"/>
</dbReference>